<name>E1RJ95_METP4</name>
<dbReference type="AlphaFoldDB" id="E1RJ95"/>
<feature type="transmembrane region" description="Helical" evidence="1">
    <location>
        <begin position="47"/>
        <end position="71"/>
    </location>
</feature>
<reference evidence="3 4" key="1">
    <citation type="journal article" date="2010" name="Stand. Genomic Sci.">
        <title>Complete genome sequence of Methanoplanus petrolearius type strain (SEBR 4847).</title>
        <authorList>
            <person name="Brambilla E."/>
            <person name="Djao O.D."/>
            <person name="Daligault H."/>
            <person name="Lapidus A."/>
            <person name="Lucas S."/>
            <person name="Hammon N."/>
            <person name="Nolan M."/>
            <person name="Tice H."/>
            <person name="Cheng J.F."/>
            <person name="Han C."/>
            <person name="Tapia R."/>
            <person name="Goodwin L."/>
            <person name="Pitluck S."/>
            <person name="Liolios K."/>
            <person name="Ivanova N."/>
            <person name="Mavromatis K."/>
            <person name="Mikhailova N."/>
            <person name="Pati A."/>
            <person name="Chen A."/>
            <person name="Palaniappan K."/>
            <person name="Land M."/>
            <person name="Hauser L."/>
            <person name="Chang Y.J."/>
            <person name="Jeffries C.D."/>
            <person name="Rohde M."/>
            <person name="Spring S."/>
            <person name="Sikorski J."/>
            <person name="Goker M."/>
            <person name="Woyke T."/>
            <person name="Bristow J."/>
            <person name="Eisen J.A."/>
            <person name="Markowitz V."/>
            <person name="Hugenholtz P."/>
            <person name="Kyrpides N.C."/>
            <person name="Klenk H.P."/>
        </authorList>
    </citation>
    <scope>NUCLEOTIDE SEQUENCE [LARGE SCALE GENOMIC DNA]</scope>
    <source>
        <strain evidence="4">DSM 11571 / OCM 486 / SEBR 4847</strain>
    </source>
</reference>
<keyword evidence="1" id="KW-1133">Transmembrane helix</keyword>
<dbReference type="eggNOG" id="arCOG06149">
    <property type="taxonomic scope" value="Archaea"/>
</dbReference>
<dbReference type="Gene3D" id="3.10.620.30">
    <property type="match status" value="1"/>
</dbReference>
<dbReference type="HOGENOM" id="CLU_992523_0_0_2"/>
<dbReference type="OrthoDB" id="377621at2157"/>
<dbReference type="RefSeq" id="WP_013328791.1">
    <property type="nucleotide sequence ID" value="NC_014507.1"/>
</dbReference>
<evidence type="ECO:0000313" key="4">
    <source>
        <dbReference type="Proteomes" id="UP000006565"/>
    </source>
</evidence>
<dbReference type="STRING" id="679926.Mpet_0842"/>
<proteinExistence type="predicted"/>
<feature type="domain" description="Transglutaminase-like" evidence="2">
    <location>
        <begin position="182"/>
        <end position="237"/>
    </location>
</feature>
<dbReference type="InterPro" id="IPR038765">
    <property type="entry name" value="Papain-like_cys_pep_sf"/>
</dbReference>
<feature type="transmembrane region" description="Helical" evidence="1">
    <location>
        <begin position="15"/>
        <end position="35"/>
    </location>
</feature>
<dbReference type="InterPro" id="IPR002931">
    <property type="entry name" value="Transglutaminase-like"/>
</dbReference>
<gene>
    <name evidence="3" type="ordered locus">Mpet_0842</name>
</gene>
<keyword evidence="4" id="KW-1185">Reference proteome</keyword>
<organism evidence="3 4">
    <name type="scientific">Methanolacinia petrolearia (strain DSM 11571 / OCM 486 / SEBR 4847)</name>
    <name type="common">Methanoplanus petrolearius</name>
    <dbReference type="NCBI Taxonomy" id="679926"/>
    <lineage>
        <taxon>Archaea</taxon>
        <taxon>Methanobacteriati</taxon>
        <taxon>Methanobacteriota</taxon>
        <taxon>Stenosarchaea group</taxon>
        <taxon>Methanomicrobia</taxon>
        <taxon>Methanomicrobiales</taxon>
        <taxon>Methanomicrobiaceae</taxon>
        <taxon>Methanolacinia</taxon>
    </lineage>
</organism>
<accession>E1RJ95</accession>
<dbReference type="Proteomes" id="UP000006565">
    <property type="component" value="Chromosome"/>
</dbReference>
<dbReference type="GeneID" id="9743300"/>
<keyword evidence="1" id="KW-0812">Transmembrane</keyword>
<dbReference type="SUPFAM" id="SSF54001">
    <property type="entry name" value="Cysteine proteinases"/>
    <property type="match status" value="1"/>
</dbReference>
<dbReference type="KEGG" id="mpi:Mpet_0842"/>
<feature type="transmembrane region" description="Helical" evidence="1">
    <location>
        <begin position="77"/>
        <end position="97"/>
    </location>
</feature>
<sequence length="280" mass="31537">MPPFSISDDILKRTVIFVFLGTAVVIVSAYALFLLQNILIIFPADHPLPLAVAIEIALLVPVLIVLLWRYLEDGKGILPLAGIIIILWLAPQATFILDIEAGYRTIEKDYRMFAKEQLQAGDDKSATAWNISTRYLDSFSSSGNDIRNPVPVRSIFPGNGVYRFHLLLYHYLFDMNGLEKLTAVDGRGNCSEYARAVAFLVNRTMDIPTRFVIMYGYDHKFAEALTEEGWIVLDPLKTIDRPVRAEYYSEYLRNSNRAIYEKVTGICSADGENLSSAHGF</sequence>
<evidence type="ECO:0000313" key="3">
    <source>
        <dbReference type="EMBL" id="ADN35613.1"/>
    </source>
</evidence>
<dbReference type="EMBL" id="CP002117">
    <property type="protein sequence ID" value="ADN35613.1"/>
    <property type="molecule type" value="Genomic_DNA"/>
</dbReference>
<protein>
    <submittedName>
        <fullName evidence="3">Transglutaminase domain protein</fullName>
    </submittedName>
</protein>
<evidence type="ECO:0000259" key="2">
    <source>
        <dbReference type="SMART" id="SM00460"/>
    </source>
</evidence>
<dbReference type="Pfam" id="PF01841">
    <property type="entry name" value="Transglut_core"/>
    <property type="match status" value="1"/>
</dbReference>
<keyword evidence="1" id="KW-0472">Membrane</keyword>
<dbReference type="SMART" id="SM00460">
    <property type="entry name" value="TGc"/>
    <property type="match status" value="1"/>
</dbReference>
<evidence type="ECO:0000256" key="1">
    <source>
        <dbReference type="SAM" id="Phobius"/>
    </source>
</evidence>